<evidence type="ECO:0000313" key="3">
    <source>
        <dbReference type="Proteomes" id="UP001232445"/>
    </source>
</evidence>
<proteinExistence type="predicted"/>
<evidence type="ECO:0000259" key="1">
    <source>
        <dbReference type="Pfam" id="PF04230"/>
    </source>
</evidence>
<gene>
    <name evidence="2" type="ORF">J2S00_001284</name>
</gene>
<accession>A0ABU0CQ15</accession>
<dbReference type="Pfam" id="PF04230">
    <property type="entry name" value="PS_pyruv_trans"/>
    <property type="match status" value="1"/>
</dbReference>
<dbReference type="GO" id="GO:0016740">
    <property type="term" value="F:transferase activity"/>
    <property type="evidence" value="ECO:0007669"/>
    <property type="project" value="UniProtKB-KW"/>
</dbReference>
<dbReference type="RefSeq" id="WP_307336956.1">
    <property type="nucleotide sequence ID" value="NZ_JAUSUQ010000004.1"/>
</dbReference>
<dbReference type="NCBIfam" id="TIGR03609">
    <property type="entry name" value="S_layer_CsaB"/>
    <property type="match status" value="1"/>
</dbReference>
<dbReference type="InterPro" id="IPR007345">
    <property type="entry name" value="Polysacch_pyruvyl_Trfase"/>
</dbReference>
<feature type="domain" description="Polysaccharide pyruvyl transferase" evidence="1">
    <location>
        <begin position="15"/>
        <end position="300"/>
    </location>
</feature>
<dbReference type="Proteomes" id="UP001232445">
    <property type="component" value="Unassembled WGS sequence"/>
</dbReference>
<sequence>MDKQIMVAGYYGADNLGDEAILTGIIDSLSQNGFNNVTVLSKSPQKTEQMHNVKSIYIGRKFKGLNNIYRSLKSTDLFILGGGGLLQDYTKRVVPFWLSRVILALKAGTPIMYYAQGIGPLQTQFSRWLVKKISNKVNYITVRDSNSLHLLQTIGIDKTKIELTADPALGIEIHSDGNYLLRNEGIPINCHKNFVGVGLRPWYNDYKYLPVLQVALSYLQQKYDLNYIFFPFQKQVDEKICKRMIGRLDPNKSFIIKGHYTPEQIAAMISQTNGVIAMRLHALILSAISFTPCFGLVYDPKVYHFMSQLDLHKHTFDITADLTNEEKLTSSLETWWETKQYVKTQLEVNIPILQKRNMRNVEIVKELLSTF</sequence>
<keyword evidence="3" id="KW-1185">Reference proteome</keyword>
<dbReference type="PANTHER" id="PTHR36836">
    <property type="entry name" value="COLANIC ACID BIOSYNTHESIS PROTEIN WCAK"/>
    <property type="match status" value="1"/>
</dbReference>
<dbReference type="EMBL" id="JAUSUQ010000004">
    <property type="protein sequence ID" value="MDQ0338498.1"/>
    <property type="molecule type" value="Genomic_DNA"/>
</dbReference>
<organism evidence="2 3">
    <name type="scientific">Caldalkalibacillus uzonensis</name>
    <dbReference type="NCBI Taxonomy" id="353224"/>
    <lineage>
        <taxon>Bacteria</taxon>
        <taxon>Bacillati</taxon>
        <taxon>Bacillota</taxon>
        <taxon>Bacilli</taxon>
        <taxon>Bacillales</taxon>
        <taxon>Bacillaceae</taxon>
        <taxon>Caldalkalibacillus</taxon>
    </lineage>
</organism>
<keyword evidence="2" id="KW-0808">Transferase</keyword>
<dbReference type="PANTHER" id="PTHR36836:SF1">
    <property type="entry name" value="COLANIC ACID BIOSYNTHESIS PROTEIN WCAK"/>
    <property type="match status" value="1"/>
</dbReference>
<reference evidence="2 3" key="1">
    <citation type="submission" date="2023-07" db="EMBL/GenBank/DDBJ databases">
        <title>Genomic Encyclopedia of Type Strains, Phase IV (KMG-IV): sequencing the most valuable type-strain genomes for metagenomic binning, comparative biology and taxonomic classification.</title>
        <authorList>
            <person name="Goeker M."/>
        </authorList>
    </citation>
    <scope>NUCLEOTIDE SEQUENCE [LARGE SCALE GENOMIC DNA]</scope>
    <source>
        <strain evidence="2 3">DSM 17740</strain>
    </source>
</reference>
<comment type="caution">
    <text evidence="2">The sequence shown here is derived from an EMBL/GenBank/DDBJ whole genome shotgun (WGS) entry which is preliminary data.</text>
</comment>
<name>A0ABU0CQ15_9BACI</name>
<dbReference type="InterPro" id="IPR019896">
    <property type="entry name" value="Polysacch_pyruvyl_Trfase_CsaB"/>
</dbReference>
<protein>
    <submittedName>
        <fullName evidence="2">Polysaccharide pyruvyl transferase CsaB</fullName>
    </submittedName>
</protein>
<evidence type="ECO:0000313" key="2">
    <source>
        <dbReference type="EMBL" id="MDQ0338498.1"/>
    </source>
</evidence>